<feature type="compositionally biased region" description="Low complexity" evidence="4">
    <location>
        <begin position="78"/>
        <end position="87"/>
    </location>
</feature>
<dbReference type="GO" id="GO:0004181">
    <property type="term" value="F:metallocarboxypeptidase activity"/>
    <property type="evidence" value="ECO:0007669"/>
    <property type="project" value="InterPro"/>
</dbReference>
<comment type="cofactor">
    <cofactor evidence="1">
        <name>Zn(2+)</name>
        <dbReference type="ChEBI" id="CHEBI:29105"/>
    </cofactor>
</comment>
<evidence type="ECO:0000313" key="6">
    <source>
        <dbReference type="EMBL" id="CAD8665381.1"/>
    </source>
</evidence>
<evidence type="ECO:0000256" key="4">
    <source>
        <dbReference type="SAM" id="MobiDB-lite"/>
    </source>
</evidence>
<proteinExistence type="inferred from homology"/>
<dbReference type="PANTHER" id="PTHR11705">
    <property type="entry name" value="PROTEASE FAMILY M14 CARBOXYPEPTIDASE A,B"/>
    <property type="match status" value="1"/>
</dbReference>
<name>A0A7S0WFA8_9CHLO</name>
<dbReference type="Pfam" id="PF00246">
    <property type="entry name" value="Peptidase_M14"/>
    <property type="match status" value="1"/>
</dbReference>
<evidence type="ECO:0000256" key="1">
    <source>
        <dbReference type="ARBA" id="ARBA00001947"/>
    </source>
</evidence>
<comment type="similarity">
    <text evidence="2 3">Belongs to the peptidase M14 family.</text>
</comment>
<dbReference type="SMART" id="SM00631">
    <property type="entry name" value="Zn_pept"/>
    <property type="match status" value="1"/>
</dbReference>
<reference evidence="6" key="1">
    <citation type="submission" date="2021-01" db="EMBL/GenBank/DDBJ databases">
        <authorList>
            <person name="Corre E."/>
            <person name="Pelletier E."/>
            <person name="Niang G."/>
            <person name="Scheremetjew M."/>
            <person name="Finn R."/>
            <person name="Kale V."/>
            <person name="Holt S."/>
            <person name="Cochrane G."/>
            <person name="Meng A."/>
            <person name="Brown T."/>
            <person name="Cohen L."/>
        </authorList>
    </citation>
    <scope>NUCLEOTIDE SEQUENCE</scope>
    <source>
        <strain evidence="6">SAG 11-49</strain>
    </source>
</reference>
<dbReference type="GO" id="GO:0005615">
    <property type="term" value="C:extracellular space"/>
    <property type="evidence" value="ECO:0007669"/>
    <property type="project" value="TreeGrafter"/>
</dbReference>
<feature type="compositionally biased region" description="Basic residues" evidence="4">
    <location>
        <begin position="298"/>
        <end position="315"/>
    </location>
</feature>
<evidence type="ECO:0000259" key="5">
    <source>
        <dbReference type="PROSITE" id="PS52035"/>
    </source>
</evidence>
<feature type="domain" description="Peptidase M14" evidence="5">
    <location>
        <begin position="1"/>
        <end position="287"/>
    </location>
</feature>
<evidence type="ECO:0000256" key="3">
    <source>
        <dbReference type="PROSITE-ProRule" id="PRU01379"/>
    </source>
</evidence>
<feature type="region of interest" description="Disordered" evidence="4">
    <location>
        <begin position="294"/>
        <end position="370"/>
    </location>
</feature>
<dbReference type="GO" id="GO:0008270">
    <property type="term" value="F:zinc ion binding"/>
    <property type="evidence" value="ECO:0007669"/>
    <property type="project" value="InterPro"/>
</dbReference>
<dbReference type="PROSITE" id="PS52035">
    <property type="entry name" value="PEPTIDASE_M14"/>
    <property type="match status" value="1"/>
</dbReference>
<accession>A0A7S0WFA8</accession>
<dbReference type="AlphaFoldDB" id="A0A7S0WFA8"/>
<protein>
    <recommendedName>
        <fullName evidence="5">Peptidase M14 domain-containing protein</fullName>
    </recommendedName>
</protein>
<organism evidence="6">
    <name type="scientific">Chlamydomonas leiostraca</name>
    <dbReference type="NCBI Taxonomy" id="1034604"/>
    <lineage>
        <taxon>Eukaryota</taxon>
        <taxon>Viridiplantae</taxon>
        <taxon>Chlorophyta</taxon>
        <taxon>core chlorophytes</taxon>
        <taxon>Chlorophyceae</taxon>
        <taxon>CS clade</taxon>
        <taxon>Chlamydomonadales</taxon>
        <taxon>Chlamydomonadaceae</taxon>
        <taxon>Chlamydomonas</taxon>
    </lineage>
</organism>
<dbReference type="Gene3D" id="3.40.630.10">
    <property type="entry name" value="Zn peptidases"/>
    <property type="match status" value="1"/>
</dbReference>
<feature type="active site" description="Proton donor/acceptor" evidence="3">
    <location>
        <position position="260"/>
    </location>
</feature>
<dbReference type="InterPro" id="IPR000834">
    <property type="entry name" value="Peptidase_M14"/>
</dbReference>
<evidence type="ECO:0000256" key="2">
    <source>
        <dbReference type="ARBA" id="ARBA00005988"/>
    </source>
</evidence>
<dbReference type="GO" id="GO:0006508">
    <property type="term" value="P:proteolysis"/>
    <property type="evidence" value="ECO:0007669"/>
    <property type="project" value="InterPro"/>
</dbReference>
<dbReference type="SUPFAM" id="SSF53187">
    <property type="entry name" value="Zn-dependent exopeptidases"/>
    <property type="match status" value="1"/>
</dbReference>
<dbReference type="EMBL" id="HBFB01002634">
    <property type="protein sequence ID" value="CAD8665381.1"/>
    <property type="molecule type" value="Transcribed_RNA"/>
</dbReference>
<feature type="region of interest" description="Disordered" evidence="4">
    <location>
        <begin position="68"/>
        <end position="90"/>
    </location>
</feature>
<sequence>MALSTMTHFNTSDDKRPGAILVFGEHAREVIGSELALWLARALAGDANTTLLTWPQVVSALREAGLLQLPATPPDSPDTPSSAPPGSSKEHDAATAVAYWSQYILSRLQLYVLPIENPDGRVLLEGGELCRRKTRTGVDLNRNWPYAWQKEPRTEDDTYGGPAPFSEPHARVLRDLAVKVRPKSFINVHSGEWAVYTPWDSRAATAAGLPADLDALVSTMGRLCNCQAGPAGAVSSYLAFGTSMDWFWTQLGTPYPLTLELYGSGSEGKLKAGQANKALGAWPVEAQAGVAPPGAARARGHHLHHHQRVHSKRGRSVQAAGEQAGFGGRSARHHARALREAGLQPAAAVNGSAVPQQRRRLQAGPAVDTSEDKVLSKVKAAPAQVSQCFAFFNPMSEPEYREVVGRWFAILMYTLRHVADPAHPGKPTIQSPGAAAGK</sequence>
<gene>
    <name evidence="6" type="ORF">CLEI1391_LOCUS1364</name>
</gene>
<dbReference type="PANTHER" id="PTHR11705:SF119">
    <property type="entry name" value="OS02G0119300 PROTEIN"/>
    <property type="match status" value="1"/>
</dbReference>